<keyword evidence="3" id="KW-1185">Reference proteome</keyword>
<feature type="transmembrane region" description="Helical" evidence="1">
    <location>
        <begin position="70"/>
        <end position="90"/>
    </location>
</feature>
<proteinExistence type="predicted"/>
<feature type="transmembrane region" description="Helical" evidence="1">
    <location>
        <begin position="386"/>
        <end position="404"/>
    </location>
</feature>
<feature type="transmembrane region" description="Helical" evidence="1">
    <location>
        <begin position="302"/>
        <end position="327"/>
    </location>
</feature>
<feature type="transmembrane region" description="Helical" evidence="1">
    <location>
        <begin position="96"/>
        <end position="115"/>
    </location>
</feature>
<dbReference type="EMBL" id="BMAU01021356">
    <property type="protein sequence ID" value="GFY20639.1"/>
    <property type="molecule type" value="Genomic_DNA"/>
</dbReference>
<gene>
    <name evidence="2" type="primary">AVEN_1238_1</name>
    <name evidence="2" type="ORF">TNCV_1118731</name>
</gene>
<reference evidence="2" key="1">
    <citation type="submission" date="2020-08" db="EMBL/GenBank/DDBJ databases">
        <title>Multicomponent nature underlies the extraordinary mechanical properties of spider dragline silk.</title>
        <authorList>
            <person name="Kono N."/>
            <person name="Nakamura H."/>
            <person name="Mori M."/>
            <person name="Yoshida Y."/>
            <person name="Ohtoshi R."/>
            <person name="Malay A.D."/>
            <person name="Moran D.A.P."/>
            <person name="Tomita M."/>
            <person name="Numata K."/>
            <person name="Arakawa K."/>
        </authorList>
    </citation>
    <scope>NUCLEOTIDE SEQUENCE</scope>
</reference>
<organism evidence="2 3">
    <name type="scientific">Trichonephila clavipes</name>
    <name type="common">Golden silk orbweaver</name>
    <name type="synonym">Nephila clavipes</name>
    <dbReference type="NCBI Taxonomy" id="2585209"/>
    <lineage>
        <taxon>Eukaryota</taxon>
        <taxon>Metazoa</taxon>
        <taxon>Ecdysozoa</taxon>
        <taxon>Arthropoda</taxon>
        <taxon>Chelicerata</taxon>
        <taxon>Arachnida</taxon>
        <taxon>Araneae</taxon>
        <taxon>Araneomorphae</taxon>
        <taxon>Entelegynae</taxon>
        <taxon>Araneoidea</taxon>
        <taxon>Nephilidae</taxon>
        <taxon>Trichonephila</taxon>
    </lineage>
</organism>
<evidence type="ECO:0000313" key="2">
    <source>
        <dbReference type="EMBL" id="GFY20639.1"/>
    </source>
</evidence>
<keyword evidence="1" id="KW-0812">Transmembrane</keyword>
<keyword evidence="1" id="KW-0472">Membrane</keyword>
<evidence type="ECO:0000256" key="1">
    <source>
        <dbReference type="SAM" id="Phobius"/>
    </source>
</evidence>
<accession>A0A8X6SV87</accession>
<keyword evidence="1" id="KW-1133">Transmembrane helix</keyword>
<protein>
    <submittedName>
        <fullName evidence="2">Uncharacterized protein</fullName>
    </submittedName>
</protein>
<sequence>MLNIPKYKIKLIKNDSINNKSLQENPILWKPLLYGLMIIGISIPDEHATKNDTFSLALSSKYIKRILRDLWATILLIMLFIDVYEVVSVLQKKHLIVFVDTVLLIVLRISTQSSLQKLVNYFKNMENIFLSSDKPSWKVSFKQWVKMWCLFVSIYNIASISNVAIAITDVHYECPALTDLSLHLKKWPNLVKFIRIVFPVLIICRSALSNYAPTMSALVCAFAFKMERKIIQNQNAKIARRMRNGLSNKAFSEASAVMHSTTTLLHSVTESLSLMVLILISYWISNIFVCITNILHDKVAGIQILIFLTCVVVIFSSMFTYLVYLAFMVRQEYQNLKDHLLSVVESDSELFERASTAVNFELFGRIHDGLEAKIVVTPLDLFTVDTSLILTVLGAVITYSVIIFQC</sequence>
<name>A0A8X6SV87_TRICX</name>
<feature type="transmembrane region" description="Helical" evidence="1">
    <location>
        <begin position="147"/>
        <end position="167"/>
    </location>
</feature>
<feature type="transmembrane region" description="Helical" evidence="1">
    <location>
        <begin position="274"/>
        <end position="295"/>
    </location>
</feature>
<dbReference type="AlphaFoldDB" id="A0A8X6SV87"/>
<comment type="caution">
    <text evidence="2">The sequence shown here is derived from an EMBL/GenBank/DDBJ whole genome shotgun (WGS) entry which is preliminary data.</text>
</comment>
<evidence type="ECO:0000313" key="3">
    <source>
        <dbReference type="Proteomes" id="UP000887159"/>
    </source>
</evidence>
<dbReference type="Proteomes" id="UP000887159">
    <property type="component" value="Unassembled WGS sequence"/>
</dbReference>